<dbReference type="Proteomes" id="UP000179233">
    <property type="component" value="Unassembled WGS sequence"/>
</dbReference>
<protein>
    <recommendedName>
        <fullName evidence="2">Transcriptional repressor PaaX-like central Cas2-like domain-containing protein</fullName>
    </recommendedName>
</protein>
<feature type="domain" description="Transcriptional repressor PaaX-like central Cas2-like" evidence="2">
    <location>
        <begin position="115"/>
        <end position="190"/>
    </location>
</feature>
<organism evidence="3 4">
    <name type="scientific">Candidatus Chisholmbacteria bacterium RIFCSPHIGHO2_01_FULL_52_32</name>
    <dbReference type="NCBI Taxonomy" id="1797591"/>
    <lineage>
        <taxon>Bacteria</taxon>
        <taxon>Candidatus Chisholmiibacteriota</taxon>
    </lineage>
</organism>
<dbReference type="Gene3D" id="3.30.70.2650">
    <property type="match status" value="1"/>
</dbReference>
<keyword evidence="1" id="KW-1133">Transmembrane helix</keyword>
<dbReference type="InterPro" id="IPR048846">
    <property type="entry name" value="PaaX-like_central"/>
</dbReference>
<keyword evidence="1" id="KW-0812">Transmembrane</keyword>
<feature type="transmembrane region" description="Helical" evidence="1">
    <location>
        <begin position="20"/>
        <end position="43"/>
    </location>
</feature>
<evidence type="ECO:0000259" key="2">
    <source>
        <dbReference type="Pfam" id="PF20803"/>
    </source>
</evidence>
<gene>
    <name evidence="3" type="ORF">A2786_04540</name>
</gene>
<name>A0A1G1VTT8_9BACT</name>
<accession>A0A1G1VTT8</accession>
<evidence type="ECO:0000313" key="3">
    <source>
        <dbReference type="EMBL" id="OGY18734.1"/>
    </source>
</evidence>
<proteinExistence type="predicted"/>
<reference evidence="3 4" key="1">
    <citation type="journal article" date="2016" name="Nat. Commun.">
        <title>Thousands of microbial genomes shed light on interconnected biogeochemical processes in an aquifer system.</title>
        <authorList>
            <person name="Anantharaman K."/>
            <person name="Brown C.T."/>
            <person name="Hug L.A."/>
            <person name="Sharon I."/>
            <person name="Castelle C.J."/>
            <person name="Probst A.J."/>
            <person name="Thomas B.C."/>
            <person name="Singh A."/>
            <person name="Wilkins M.J."/>
            <person name="Karaoz U."/>
            <person name="Brodie E.L."/>
            <person name="Williams K.H."/>
            <person name="Hubbard S.S."/>
            <person name="Banfield J.F."/>
        </authorList>
    </citation>
    <scope>NUCLEOTIDE SEQUENCE [LARGE SCALE GENOMIC DNA]</scope>
</reference>
<dbReference type="AlphaFoldDB" id="A0A1G1VTT8"/>
<evidence type="ECO:0000256" key="1">
    <source>
        <dbReference type="SAM" id="Phobius"/>
    </source>
</evidence>
<dbReference type="SUPFAM" id="SSF143430">
    <property type="entry name" value="TTP0101/SSO1404-like"/>
    <property type="match status" value="1"/>
</dbReference>
<keyword evidence="1" id="KW-0472">Membrane</keyword>
<dbReference type="Pfam" id="PF20803">
    <property type="entry name" value="PaaX_M"/>
    <property type="match status" value="1"/>
</dbReference>
<comment type="caution">
    <text evidence="3">The sequence shown here is derived from an EMBL/GenBank/DDBJ whole genome shotgun (WGS) entry which is preliminary data.</text>
</comment>
<dbReference type="EMBL" id="MHCJ01000003">
    <property type="protein sequence ID" value="OGY18734.1"/>
    <property type="molecule type" value="Genomic_DNA"/>
</dbReference>
<sequence length="199" mass="23690">MSEKKGKKKISKTYPVAKQILMIAGIGAFIAGSLIMPGLPILLRGYRFEKQEYPEEEEWEQFDQRRLRRRLLEMRKKKLIRIYRIGERYAVQITEKGRKRLLQYKISDLTIPTPSSWDKRWRIVSYDVPKGKNRARDAMRDTLKRLGFLQLQKSVYLFPYPCNEAIDFIRELYGIGENVTLLTIGYLENEDAYKEYFHL</sequence>
<evidence type="ECO:0000313" key="4">
    <source>
        <dbReference type="Proteomes" id="UP000179233"/>
    </source>
</evidence>